<dbReference type="GO" id="GO:0006508">
    <property type="term" value="P:proteolysis"/>
    <property type="evidence" value="ECO:0007669"/>
    <property type="project" value="UniProtKB-KW"/>
</dbReference>
<evidence type="ECO:0000313" key="6">
    <source>
        <dbReference type="EMBL" id="KAI9563602.1"/>
    </source>
</evidence>
<sequence length="552" mass="61655">MEDETVEVCLHVYDMTRGMAQLMSAAILGKQIDGIWHTGVVVYGREYFFGGQGITSCLPGETILGQPNQIHPLGVTQIPFAIFVDYVQGLADSTFRPDAYNLLRHNCNNFSNELAQFLCGNSIPQHILDLPTEVLSTPFGQSLQPLLDSLSASSSQGGIPVLPLDLDGGRRSVNRAPSPGAVALERAIEDARRDSLKLEERRNTILEKVEKLEKKKAKKQLQQERQSSSSSTSAPEKKMADASEANSAREGSEEENSKAPREPPIVFKDLIDVRKEYESLAECIAKVGQDDDHQSMAELKQYVIDDEGSWALGDNFLLFIAKWLNDDKPCNDRLRVQLLTVLASAALKDDVILILHQDRRDHVLMNYAHNIDRLPMSEQEALALFMCNLFENGSSSEWLLYISEWTAPHTTLPLSNIRVTTKVAVTALLSDNPLLQDRGSAIIYNLAIKEKMERTRDFAELMPRGALSKVFDDVATELAMAILQFFSAEHSEEHIFRCMKGLLRFAYIAHSEVPALIKMIGPDPTQFKGMSARIDELVEPLLDRLRSVRGMD</sequence>
<evidence type="ECO:0000256" key="1">
    <source>
        <dbReference type="ARBA" id="ARBA00008140"/>
    </source>
</evidence>
<protein>
    <recommendedName>
        <fullName evidence="5">PPPDE domain-containing protein</fullName>
    </recommendedName>
</protein>
<dbReference type="InterPro" id="IPR042266">
    <property type="entry name" value="PPPDE_sf"/>
</dbReference>
<accession>A0AAD5L233</accession>
<feature type="domain" description="PPPDE" evidence="5">
    <location>
        <begin position="6"/>
        <end position="148"/>
    </location>
</feature>
<evidence type="ECO:0000259" key="5">
    <source>
        <dbReference type="PROSITE" id="PS51858"/>
    </source>
</evidence>
<comment type="similarity">
    <text evidence="1">Belongs to the DeSI family.</text>
</comment>
<name>A0AAD5L233_9CRUS</name>
<comment type="caution">
    <text evidence="6">The sequence shown here is derived from an EMBL/GenBank/DDBJ whole genome shotgun (WGS) entry which is preliminary data.</text>
</comment>
<dbReference type="AlphaFoldDB" id="A0AAD5L233"/>
<dbReference type="PANTHER" id="PTHR12378">
    <property type="entry name" value="DESUMOYLATING ISOPEPTIDASE"/>
    <property type="match status" value="1"/>
</dbReference>
<dbReference type="Gene3D" id="3.90.1720.30">
    <property type="entry name" value="PPPDE domains"/>
    <property type="match status" value="1"/>
</dbReference>
<dbReference type="SMART" id="SM01179">
    <property type="entry name" value="DUF862"/>
    <property type="match status" value="1"/>
</dbReference>
<dbReference type="GO" id="GO:0008233">
    <property type="term" value="F:peptidase activity"/>
    <property type="evidence" value="ECO:0007669"/>
    <property type="project" value="UniProtKB-KW"/>
</dbReference>
<dbReference type="Pfam" id="PF05903">
    <property type="entry name" value="Peptidase_C97"/>
    <property type="match status" value="1"/>
</dbReference>
<evidence type="ECO:0000313" key="7">
    <source>
        <dbReference type="Proteomes" id="UP000820818"/>
    </source>
</evidence>
<dbReference type="GO" id="GO:0070646">
    <property type="term" value="P:protein modification by small protein removal"/>
    <property type="evidence" value="ECO:0007669"/>
    <property type="project" value="TreeGrafter"/>
</dbReference>
<feature type="compositionally biased region" description="Low complexity" evidence="4">
    <location>
        <begin position="223"/>
        <end position="233"/>
    </location>
</feature>
<keyword evidence="2" id="KW-0645">Protease</keyword>
<dbReference type="EMBL" id="WJBH02000002">
    <property type="protein sequence ID" value="KAI9563602.1"/>
    <property type="molecule type" value="Genomic_DNA"/>
</dbReference>
<dbReference type="Proteomes" id="UP000820818">
    <property type="component" value="Linkage Group LG2"/>
</dbReference>
<organism evidence="6 7">
    <name type="scientific">Daphnia sinensis</name>
    <dbReference type="NCBI Taxonomy" id="1820382"/>
    <lineage>
        <taxon>Eukaryota</taxon>
        <taxon>Metazoa</taxon>
        <taxon>Ecdysozoa</taxon>
        <taxon>Arthropoda</taxon>
        <taxon>Crustacea</taxon>
        <taxon>Branchiopoda</taxon>
        <taxon>Diplostraca</taxon>
        <taxon>Cladocera</taxon>
        <taxon>Anomopoda</taxon>
        <taxon>Daphniidae</taxon>
        <taxon>Daphnia</taxon>
        <taxon>Daphnia similis group</taxon>
    </lineage>
</organism>
<evidence type="ECO:0000256" key="2">
    <source>
        <dbReference type="ARBA" id="ARBA00022670"/>
    </source>
</evidence>
<proteinExistence type="inferred from homology"/>
<keyword evidence="3" id="KW-0378">Hydrolase</keyword>
<evidence type="ECO:0000256" key="4">
    <source>
        <dbReference type="SAM" id="MobiDB-lite"/>
    </source>
</evidence>
<feature type="region of interest" description="Disordered" evidence="4">
    <location>
        <begin position="216"/>
        <end position="264"/>
    </location>
</feature>
<dbReference type="PROSITE" id="PS51858">
    <property type="entry name" value="PPPDE"/>
    <property type="match status" value="1"/>
</dbReference>
<dbReference type="PANTHER" id="PTHR12378:SF7">
    <property type="entry name" value="DESUMOYLATING ISOPEPTIDASE 1"/>
    <property type="match status" value="1"/>
</dbReference>
<reference evidence="6 7" key="1">
    <citation type="submission" date="2022-05" db="EMBL/GenBank/DDBJ databases">
        <title>A multi-omics perspective on studying reproductive biology in Daphnia sinensis.</title>
        <authorList>
            <person name="Jia J."/>
        </authorList>
    </citation>
    <scope>NUCLEOTIDE SEQUENCE [LARGE SCALE GENOMIC DNA]</scope>
    <source>
        <strain evidence="6 7">WSL</strain>
    </source>
</reference>
<dbReference type="InterPro" id="IPR008580">
    <property type="entry name" value="PPPDE_dom"/>
</dbReference>
<evidence type="ECO:0000256" key="3">
    <source>
        <dbReference type="ARBA" id="ARBA00022801"/>
    </source>
</evidence>
<gene>
    <name evidence="6" type="ORF">GHT06_011066</name>
</gene>
<keyword evidence="7" id="KW-1185">Reference proteome</keyword>